<dbReference type="Pfam" id="PF02900">
    <property type="entry name" value="LigB"/>
    <property type="match status" value="1"/>
</dbReference>
<keyword evidence="3" id="KW-1185">Reference proteome</keyword>
<evidence type="ECO:0000313" key="3">
    <source>
        <dbReference type="Proteomes" id="UP000070544"/>
    </source>
</evidence>
<dbReference type="AlphaFoldDB" id="A0A139A276"/>
<proteinExistence type="predicted"/>
<dbReference type="GO" id="GO:0016702">
    <property type="term" value="F:oxidoreductase activity, acting on single donors with incorporation of molecular oxygen, incorporation of two atoms of oxygen"/>
    <property type="evidence" value="ECO:0007669"/>
    <property type="project" value="UniProtKB-ARBA"/>
</dbReference>
<name>A0A139A276_GONPJ</name>
<sequence>MPFVGLHVIPHVPIESPTPWPDACAAELAQENCESHPSIRQRSLAIAQDIATAAPDVIVMIVPHGLAMEDAWGVYCNSFAEGYPAFKTAGPWETPEFKVRVEIDQTAAREVLAAFNVNNVPCQAVTFRGMVMDWAGATLGHSEAIPIHFIRQKYTKAKYVFVSVPGPEKRMRNSPQFLPELRRVGQALHAALTSTNKSSHLSQQRVSVVISCDLAHTHPIRPESRVYKAGRVRAPYGEDADASKAFDELCGMWAKTLKGNCLDAAAHIQEEARSCGYPGLVVADEMLKKHRGKIGARVEAENALRTGNFWYDVWVYCGVMTLSVTWS</sequence>
<organism evidence="2 3">
    <name type="scientific">Gonapodya prolifera (strain JEL478)</name>
    <name type="common">Monoblepharis prolifera</name>
    <dbReference type="NCBI Taxonomy" id="1344416"/>
    <lineage>
        <taxon>Eukaryota</taxon>
        <taxon>Fungi</taxon>
        <taxon>Fungi incertae sedis</taxon>
        <taxon>Chytridiomycota</taxon>
        <taxon>Chytridiomycota incertae sedis</taxon>
        <taxon>Monoblepharidomycetes</taxon>
        <taxon>Monoblepharidales</taxon>
        <taxon>Gonapodyaceae</taxon>
        <taxon>Gonapodya</taxon>
    </lineage>
</organism>
<feature type="domain" description="Extradiol ring-cleavage dioxygenase class III enzyme subunit B" evidence="1">
    <location>
        <begin position="7"/>
        <end position="217"/>
    </location>
</feature>
<gene>
    <name evidence="2" type="ORF">M427DRAFT_61517</name>
</gene>
<evidence type="ECO:0000313" key="2">
    <source>
        <dbReference type="EMBL" id="KXS10799.1"/>
    </source>
</evidence>
<dbReference type="InterPro" id="IPR004183">
    <property type="entry name" value="Xdiol_dOase_suB"/>
</dbReference>
<dbReference type="OMA" id="ILPHGDF"/>
<accession>A0A139A276</accession>
<dbReference type="Proteomes" id="UP000070544">
    <property type="component" value="Unassembled WGS sequence"/>
</dbReference>
<dbReference type="Gene3D" id="3.40.830.10">
    <property type="entry name" value="LigB-like"/>
    <property type="match status" value="1"/>
</dbReference>
<dbReference type="SUPFAM" id="SSF53213">
    <property type="entry name" value="LigB-like"/>
    <property type="match status" value="1"/>
</dbReference>
<dbReference type="OrthoDB" id="2132071at2759"/>
<dbReference type="EMBL" id="KQ965814">
    <property type="protein sequence ID" value="KXS10799.1"/>
    <property type="molecule type" value="Genomic_DNA"/>
</dbReference>
<evidence type="ECO:0000259" key="1">
    <source>
        <dbReference type="Pfam" id="PF02900"/>
    </source>
</evidence>
<protein>
    <recommendedName>
        <fullName evidence="1">Extradiol ring-cleavage dioxygenase class III enzyme subunit B domain-containing protein</fullName>
    </recommendedName>
</protein>
<dbReference type="GO" id="GO:0008198">
    <property type="term" value="F:ferrous iron binding"/>
    <property type="evidence" value="ECO:0007669"/>
    <property type="project" value="InterPro"/>
</dbReference>
<reference evidence="2 3" key="1">
    <citation type="journal article" date="2015" name="Genome Biol. Evol.">
        <title>Phylogenomic analyses indicate that early fungi evolved digesting cell walls of algal ancestors of land plants.</title>
        <authorList>
            <person name="Chang Y."/>
            <person name="Wang S."/>
            <person name="Sekimoto S."/>
            <person name="Aerts A.L."/>
            <person name="Choi C."/>
            <person name="Clum A."/>
            <person name="LaButti K.M."/>
            <person name="Lindquist E.A."/>
            <person name="Yee Ngan C."/>
            <person name="Ohm R.A."/>
            <person name="Salamov A.A."/>
            <person name="Grigoriev I.V."/>
            <person name="Spatafora J.W."/>
            <person name="Berbee M.L."/>
        </authorList>
    </citation>
    <scope>NUCLEOTIDE SEQUENCE [LARGE SCALE GENOMIC DNA]</scope>
    <source>
        <strain evidence="2 3">JEL478</strain>
    </source>
</reference>